<evidence type="ECO:0000256" key="12">
    <source>
        <dbReference type="ARBA" id="ARBA00023049"/>
    </source>
</evidence>
<evidence type="ECO:0000256" key="5">
    <source>
        <dbReference type="ARBA" id="ARBA00014713"/>
    </source>
</evidence>
<keyword evidence="8 15" id="KW-0645">Protease</keyword>
<evidence type="ECO:0000313" key="18">
    <source>
        <dbReference type="EMBL" id="PUU78534.1"/>
    </source>
</evidence>
<dbReference type="GO" id="GO:0005737">
    <property type="term" value="C:cytoplasm"/>
    <property type="evidence" value="ECO:0007669"/>
    <property type="project" value="UniProtKB-SubCell"/>
</dbReference>
<feature type="binding site" evidence="17">
    <location>
        <position position="459"/>
    </location>
    <ligand>
        <name>Zn(2+)</name>
        <dbReference type="ChEBI" id="CHEBI:29105"/>
        <note>catalytic</note>
    </ligand>
</feature>
<proteinExistence type="inferred from homology"/>
<dbReference type="GO" id="GO:0004177">
    <property type="term" value="F:aminopeptidase activity"/>
    <property type="evidence" value="ECO:0007669"/>
    <property type="project" value="UniProtKB-KW"/>
</dbReference>
<accession>A0A2T6ZSY4</accession>
<dbReference type="GO" id="GO:0006508">
    <property type="term" value="P:proteolysis"/>
    <property type="evidence" value="ECO:0007669"/>
    <property type="project" value="UniProtKB-KW"/>
</dbReference>
<evidence type="ECO:0000256" key="2">
    <source>
        <dbReference type="ARBA" id="ARBA00004496"/>
    </source>
</evidence>
<dbReference type="Gene3D" id="3.30.540.30">
    <property type="match status" value="3"/>
</dbReference>
<dbReference type="Proteomes" id="UP000244722">
    <property type="component" value="Unassembled WGS sequence"/>
</dbReference>
<comment type="caution">
    <text evidence="18">The sequence shown here is derived from an EMBL/GenBank/DDBJ whole genome shotgun (WGS) entry which is preliminary data.</text>
</comment>
<reference evidence="18 19" key="1">
    <citation type="submission" date="2017-04" db="EMBL/GenBank/DDBJ databases">
        <title>Draft genome sequence of Tuber borchii Vittad., a whitish edible truffle.</title>
        <authorList>
            <consortium name="DOE Joint Genome Institute"/>
            <person name="Murat C."/>
            <person name="Kuo A."/>
            <person name="Barry K.W."/>
            <person name="Clum A."/>
            <person name="Dockter R.B."/>
            <person name="Fauchery L."/>
            <person name="Iotti M."/>
            <person name="Kohler A."/>
            <person name="Labutti K."/>
            <person name="Lindquist E.A."/>
            <person name="Lipzen A."/>
            <person name="Ohm R.A."/>
            <person name="Wang M."/>
            <person name="Grigoriev I.V."/>
            <person name="Zambonelli A."/>
            <person name="Martin F.M."/>
        </authorList>
    </citation>
    <scope>NUCLEOTIDE SEQUENCE [LARGE SCALE GENOMIC DNA]</scope>
    <source>
        <strain evidence="18 19">Tbo3840</strain>
    </source>
</reference>
<dbReference type="FunFam" id="3.30.540.30:FF:000001">
    <property type="entry name" value="Dipeptidyl peptidase 3"/>
    <property type="match status" value="1"/>
</dbReference>
<feature type="active site" evidence="16">
    <location>
        <position position="460"/>
    </location>
</feature>
<keyword evidence="12 15" id="KW-0482">Metalloprotease</keyword>
<gene>
    <name evidence="18" type="ORF">B9Z19DRAFT_983024</name>
</gene>
<evidence type="ECO:0000256" key="9">
    <source>
        <dbReference type="ARBA" id="ARBA00022723"/>
    </source>
</evidence>
<keyword evidence="7 15" id="KW-0963">Cytoplasm</keyword>
<dbReference type="GO" id="GO:0008239">
    <property type="term" value="F:dipeptidyl-peptidase activity"/>
    <property type="evidence" value="ECO:0007669"/>
    <property type="project" value="UniProtKB-UniRule"/>
</dbReference>
<evidence type="ECO:0000256" key="6">
    <source>
        <dbReference type="ARBA" id="ARBA00022438"/>
    </source>
</evidence>
<feature type="binding site" evidence="17">
    <location>
        <position position="464"/>
    </location>
    <ligand>
        <name>Zn(2+)</name>
        <dbReference type="ChEBI" id="CHEBI:29105"/>
        <note>catalytic</note>
    </ligand>
</feature>
<dbReference type="EC" id="3.4.14.4" evidence="4 15"/>
<dbReference type="InterPro" id="IPR039461">
    <property type="entry name" value="Peptidase_M49"/>
</dbReference>
<evidence type="ECO:0000256" key="4">
    <source>
        <dbReference type="ARBA" id="ARBA00012063"/>
    </source>
</evidence>
<dbReference type="FunFam" id="3.30.540.30:FF:000002">
    <property type="entry name" value="Dipeptidyl peptidase 3"/>
    <property type="match status" value="1"/>
</dbReference>
<evidence type="ECO:0000256" key="13">
    <source>
        <dbReference type="ARBA" id="ARBA00031288"/>
    </source>
</evidence>
<sequence>MADTGIPTHRKLPLPLSASITNIPPITVLADSPPTICRLEVAPHFAALTPKEKLYAHHISRASFLGTRVILRQVSRESEAIYDLILALYAACAGDWKKLGSESSVSEQDVQYWLQYATVFLGSLGNYKSFGDLKFVPRIPKVELRKLVEYASGEARKLFDGVEEVMYSVVPEERNLIGYIDAGHVSAYYPDSPSITKAEIEEVQVVTAANGILVENTRLRKVSDSEFHLLFASADTTAPEGQKTEFVFGEGGKKLKLVYGDYVELMKKISTECRAVAEYSANEIQRKMWEEYARSFDIGSIQAHKESQKYWVQDKGPRVESNIGFVETYRDPAGVRAEWEGFAAMVNEERTRTFGELVRRAEDFIARLPWGKDFEKNHFLKPDFTSLEVLTFAGAGIPAGINIPNYDDIRQEIGFKNVSLGNILSARSPNEKITFLKPDDATLYSKFQGPAFEVQVGVHELLGHGTGKLLQETSPGEYNFDHTNPPINPITNKPVETWYKPSETWGSVFGGLAASYEECRAELVAMYLGVEKDLLSIFGHADDQEAEDVLYIEYLQMARAGLLSVETWDPKSQKWGQAHSQARYFILQVFLSAGDGFVTFSHSLPDMSDLTISIDRNKILTHGRKAVGEYLTKLHVYKSTADFRAGSELYKRMTEVTDQFKGYREVVMRLKQPRKVFVQANTVLSGEGGVELREYEDSVEGMVKSYAERGV</sequence>
<dbReference type="PANTHER" id="PTHR23422">
    <property type="entry name" value="DIPEPTIDYL PEPTIDASE III-RELATED"/>
    <property type="match status" value="1"/>
</dbReference>
<evidence type="ECO:0000256" key="17">
    <source>
        <dbReference type="PIRSR" id="PIRSR007828-2"/>
    </source>
</evidence>
<evidence type="ECO:0000256" key="10">
    <source>
        <dbReference type="ARBA" id="ARBA00022801"/>
    </source>
</evidence>
<comment type="similarity">
    <text evidence="3 15">Belongs to the peptidase M49 family.</text>
</comment>
<evidence type="ECO:0000256" key="14">
    <source>
        <dbReference type="ARBA" id="ARBA00032119"/>
    </source>
</evidence>
<dbReference type="STRING" id="42251.A0A2T6ZSY4"/>
<keyword evidence="9 15" id="KW-0479">Metal-binding</keyword>
<evidence type="ECO:0000256" key="3">
    <source>
        <dbReference type="ARBA" id="ARBA00010200"/>
    </source>
</evidence>
<name>A0A2T6ZSY4_TUBBO</name>
<evidence type="ECO:0000313" key="19">
    <source>
        <dbReference type="Proteomes" id="UP000244722"/>
    </source>
</evidence>
<feature type="binding site" evidence="17">
    <location>
        <position position="518"/>
    </location>
    <ligand>
        <name>Zn(2+)</name>
        <dbReference type="ChEBI" id="CHEBI:29105"/>
        <note>catalytic</note>
    </ligand>
</feature>
<dbReference type="Pfam" id="PF03571">
    <property type="entry name" value="Peptidase_M49"/>
    <property type="match status" value="1"/>
</dbReference>
<dbReference type="OrthoDB" id="4694525at2759"/>
<protein>
    <recommendedName>
        <fullName evidence="5 15">Dipeptidyl peptidase 3</fullName>
        <ecNumber evidence="4 15">3.4.14.4</ecNumber>
    </recommendedName>
    <alternativeName>
        <fullName evidence="13 15">Dipeptidyl aminopeptidase III</fullName>
    </alternativeName>
    <alternativeName>
        <fullName evidence="14 15">Dipeptidyl peptidase III</fullName>
    </alternativeName>
</protein>
<dbReference type="AlphaFoldDB" id="A0A2T6ZSY4"/>
<comment type="catalytic activity">
    <reaction evidence="1 15">
        <text>Release of an N-terminal dipeptide from a peptide comprising four or more residues, with broad specificity. Also acts on dipeptidyl 2-naphthylamides.</text>
        <dbReference type="EC" id="3.4.14.4"/>
    </reaction>
</comment>
<organism evidence="18 19">
    <name type="scientific">Tuber borchii</name>
    <name type="common">White truffle</name>
    <dbReference type="NCBI Taxonomy" id="42251"/>
    <lineage>
        <taxon>Eukaryota</taxon>
        <taxon>Fungi</taxon>
        <taxon>Dikarya</taxon>
        <taxon>Ascomycota</taxon>
        <taxon>Pezizomycotina</taxon>
        <taxon>Pezizomycetes</taxon>
        <taxon>Pezizales</taxon>
        <taxon>Tuberaceae</taxon>
        <taxon>Tuber</taxon>
    </lineage>
</organism>
<evidence type="ECO:0000256" key="15">
    <source>
        <dbReference type="PIRNR" id="PIRNR007828"/>
    </source>
</evidence>
<evidence type="ECO:0000256" key="1">
    <source>
        <dbReference type="ARBA" id="ARBA00001336"/>
    </source>
</evidence>
<dbReference type="GO" id="GO:0046872">
    <property type="term" value="F:metal ion binding"/>
    <property type="evidence" value="ECO:0007669"/>
    <property type="project" value="UniProtKB-KW"/>
</dbReference>
<evidence type="ECO:0000256" key="11">
    <source>
        <dbReference type="ARBA" id="ARBA00022833"/>
    </source>
</evidence>
<dbReference type="PANTHER" id="PTHR23422:SF11">
    <property type="entry name" value="DIPEPTIDYL PEPTIDASE 3"/>
    <property type="match status" value="1"/>
</dbReference>
<dbReference type="PIRSF" id="PIRSF007828">
    <property type="entry name" value="Dipeptidyl-peptidase_III"/>
    <property type="match status" value="1"/>
</dbReference>
<keyword evidence="10 15" id="KW-0378">Hydrolase</keyword>
<evidence type="ECO:0000256" key="8">
    <source>
        <dbReference type="ARBA" id="ARBA00022670"/>
    </source>
</evidence>
<evidence type="ECO:0000256" key="7">
    <source>
        <dbReference type="ARBA" id="ARBA00022490"/>
    </source>
</evidence>
<keyword evidence="11 15" id="KW-0862">Zinc</keyword>
<dbReference type="GO" id="GO:0008235">
    <property type="term" value="F:metalloexopeptidase activity"/>
    <property type="evidence" value="ECO:0007669"/>
    <property type="project" value="InterPro"/>
</dbReference>
<comment type="subcellular location">
    <subcellularLocation>
        <location evidence="2">Cytoplasm</location>
    </subcellularLocation>
</comment>
<evidence type="ECO:0000256" key="16">
    <source>
        <dbReference type="PIRSR" id="PIRSR007828-1"/>
    </source>
</evidence>
<keyword evidence="6 15" id="KW-0031">Aminopeptidase</keyword>
<dbReference type="InterPro" id="IPR005317">
    <property type="entry name" value="Dipeptidyl-peptase3"/>
</dbReference>
<dbReference type="EMBL" id="NESQ01000117">
    <property type="protein sequence ID" value="PUU78534.1"/>
    <property type="molecule type" value="Genomic_DNA"/>
</dbReference>
<keyword evidence="19" id="KW-1185">Reference proteome</keyword>
<comment type="cofactor">
    <cofactor evidence="15 17">
        <name>Zn(2+)</name>
        <dbReference type="ChEBI" id="CHEBI:29105"/>
    </cofactor>
    <text evidence="15 17">Binds 1 zinc ion per subunit.</text>
</comment>